<dbReference type="PROSITE" id="PS50005">
    <property type="entry name" value="TPR"/>
    <property type="match status" value="3"/>
</dbReference>
<dbReference type="InterPro" id="IPR001054">
    <property type="entry name" value="A/G_cyclase"/>
</dbReference>
<dbReference type="CDD" id="cd07302">
    <property type="entry name" value="CHD"/>
    <property type="match status" value="1"/>
</dbReference>
<dbReference type="SUPFAM" id="SSF48452">
    <property type="entry name" value="TPR-like"/>
    <property type="match status" value="1"/>
</dbReference>
<dbReference type="SUPFAM" id="SSF55073">
    <property type="entry name" value="Nucleotide cyclase"/>
    <property type="match status" value="1"/>
</dbReference>
<proteinExistence type="predicted"/>
<dbReference type="Pfam" id="PF14559">
    <property type="entry name" value="TPR_19"/>
    <property type="match status" value="1"/>
</dbReference>
<dbReference type="GO" id="GO:0004016">
    <property type="term" value="F:adenylate cyclase activity"/>
    <property type="evidence" value="ECO:0007669"/>
    <property type="project" value="UniProtKB-ARBA"/>
</dbReference>
<dbReference type="PANTHER" id="PTHR43081">
    <property type="entry name" value="ADENYLATE CYCLASE, TERMINAL-DIFFERENTIATION SPECIFIC-RELATED"/>
    <property type="match status" value="1"/>
</dbReference>
<dbReference type="InterPro" id="IPR029787">
    <property type="entry name" value="Nucleotide_cyclase"/>
</dbReference>
<dbReference type="EMBL" id="JAAKZF010000021">
    <property type="protein sequence ID" value="NGO52758.1"/>
    <property type="molecule type" value="Genomic_DNA"/>
</dbReference>
<feature type="repeat" description="TPR" evidence="1">
    <location>
        <begin position="523"/>
        <end position="556"/>
    </location>
</feature>
<dbReference type="InterPro" id="IPR019734">
    <property type="entry name" value="TPR_rpt"/>
</dbReference>
<feature type="repeat" description="TPR" evidence="1">
    <location>
        <begin position="455"/>
        <end position="488"/>
    </location>
</feature>
<feature type="repeat" description="TPR" evidence="1">
    <location>
        <begin position="489"/>
        <end position="522"/>
    </location>
</feature>
<gene>
    <name evidence="3" type="ORF">G6N73_16490</name>
</gene>
<evidence type="ECO:0000313" key="3">
    <source>
        <dbReference type="EMBL" id="NGO52758.1"/>
    </source>
</evidence>
<dbReference type="Gene3D" id="1.25.40.10">
    <property type="entry name" value="Tetratricopeptide repeat domain"/>
    <property type="match status" value="1"/>
</dbReference>
<feature type="domain" description="Guanylate cyclase" evidence="2">
    <location>
        <begin position="12"/>
        <end position="127"/>
    </location>
</feature>
<dbReference type="Proteomes" id="UP001642900">
    <property type="component" value="Unassembled WGS sequence"/>
</dbReference>
<dbReference type="PANTHER" id="PTHR43081:SF19">
    <property type="entry name" value="PH-SENSITIVE ADENYLATE CYCLASE RV1264"/>
    <property type="match status" value="1"/>
</dbReference>
<keyword evidence="4" id="KW-1185">Reference proteome</keyword>
<dbReference type="RefSeq" id="WP_165029457.1">
    <property type="nucleotide sequence ID" value="NZ_JAAKZF010000021.1"/>
</dbReference>
<dbReference type="InterPro" id="IPR050697">
    <property type="entry name" value="Adenylyl/Guanylyl_Cyclase_3/4"/>
</dbReference>
<accession>A0A6G4WEI6</accession>
<dbReference type="PROSITE" id="PS50125">
    <property type="entry name" value="GUANYLATE_CYCLASE_2"/>
    <property type="match status" value="1"/>
</dbReference>
<evidence type="ECO:0000313" key="4">
    <source>
        <dbReference type="Proteomes" id="UP001642900"/>
    </source>
</evidence>
<protein>
    <submittedName>
        <fullName evidence="3">Adenylate/guanylate cyclase domain-containing protein</fullName>
    </submittedName>
</protein>
<organism evidence="3 4">
    <name type="scientific">Allomesorhizobium camelthorni</name>
    <dbReference type="NCBI Taxonomy" id="475069"/>
    <lineage>
        <taxon>Bacteria</taxon>
        <taxon>Pseudomonadati</taxon>
        <taxon>Pseudomonadota</taxon>
        <taxon>Alphaproteobacteria</taxon>
        <taxon>Hyphomicrobiales</taxon>
        <taxon>Phyllobacteriaceae</taxon>
        <taxon>Allomesorhizobium</taxon>
    </lineage>
</organism>
<dbReference type="AlphaFoldDB" id="A0A6G4WEI6"/>
<dbReference type="SMART" id="SM00028">
    <property type="entry name" value="TPR"/>
    <property type="match status" value="4"/>
</dbReference>
<sequence length="600" mass="66515">MANESIRRRLAAILAADVVGYSRLMERDEKSTHTLLMARWKEVLEPLVEQHQGRVFKRTGDGVFVEFGSAVNAVECAAALQGAMDAANEDMPEDRAIVLRVGVNLGDIMVDDSDLFGDGVNIAARLEMLADPGGVAISDSVYQHVHGRVGIDFVDGGLHEVKNIERPVHIWTWSPNGRANAVSEAVVEAPPPLPAKPSIAVLPFDNMSGDPEQGYFADGITEDIITDLSKVSGLFVIARNSSFAYKGQAPDIRKVSRELGVRYVLEGSVRRAANRIRINAQMIDGTTGGHLWAERYDRGIEDIFAVQDEVTRTIVSALQVKLTPSEETRREGRGKVDPEAYDLLVRSRQTILQFNSVSSMEARSMLERAIAIDPGLAAAYASLSIIALTDFINQWNGATPDNLTQALELAYKAVDTDDTEPHCHHALALALTWMRRLDEAEFAAERAIELGPSSASAYTALGGIRDFQGRHEDALALYTRAHRLDPQFDLSLHFLGRALLALGRYDEAEIAFKRRLTLAPRSDMTRFYLACLYGRTGRHEEARRYWRETLEVNPNFSVDHLKRALPYRDPNLLDRLVDGLREAGVSISIRNGTDMRTQLL</sequence>
<dbReference type="GO" id="GO:0006171">
    <property type="term" value="P:cAMP biosynthetic process"/>
    <property type="evidence" value="ECO:0007669"/>
    <property type="project" value="TreeGrafter"/>
</dbReference>
<evidence type="ECO:0000259" key="2">
    <source>
        <dbReference type="PROSITE" id="PS50125"/>
    </source>
</evidence>
<keyword evidence="1" id="KW-0802">TPR repeat</keyword>
<dbReference type="Gene3D" id="3.30.70.1230">
    <property type="entry name" value="Nucleotide cyclase"/>
    <property type="match status" value="1"/>
</dbReference>
<dbReference type="Gene3D" id="3.40.50.10070">
    <property type="entry name" value="TolB, N-terminal domain"/>
    <property type="match status" value="1"/>
</dbReference>
<dbReference type="InterPro" id="IPR011990">
    <property type="entry name" value="TPR-like_helical_dom_sf"/>
</dbReference>
<dbReference type="Pfam" id="PF13374">
    <property type="entry name" value="TPR_10"/>
    <property type="match status" value="1"/>
</dbReference>
<evidence type="ECO:0000256" key="1">
    <source>
        <dbReference type="PROSITE-ProRule" id="PRU00339"/>
    </source>
</evidence>
<comment type="caution">
    <text evidence="3">The sequence shown here is derived from an EMBL/GenBank/DDBJ whole genome shotgun (WGS) entry which is preliminary data.</text>
</comment>
<name>A0A6G4WEI6_9HYPH</name>
<reference evidence="3 4" key="1">
    <citation type="submission" date="2020-02" db="EMBL/GenBank/DDBJ databases">
        <title>Genome sequence of strain CCNWXJ40-4.</title>
        <authorList>
            <person name="Gao J."/>
            <person name="Sun J."/>
        </authorList>
    </citation>
    <scope>NUCLEOTIDE SEQUENCE [LARGE SCALE GENOMIC DNA]</scope>
    <source>
        <strain evidence="3 4">CCNWXJ 40-4</strain>
    </source>
</reference>
<dbReference type="Pfam" id="PF00211">
    <property type="entry name" value="Guanylate_cyc"/>
    <property type="match status" value="1"/>
</dbReference>
<dbReference type="GO" id="GO:0035556">
    <property type="term" value="P:intracellular signal transduction"/>
    <property type="evidence" value="ECO:0007669"/>
    <property type="project" value="InterPro"/>
</dbReference>